<dbReference type="SUPFAM" id="SSF81606">
    <property type="entry name" value="PP2C-like"/>
    <property type="match status" value="1"/>
</dbReference>
<evidence type="ECO:0000256" key="12">
    <source>
        <dbReference type="ARBA" id="ARBA00048336"/>
    </source>
</evidence>
<evidence type="ECO:0000256" key="5">
    <source>
        <dbReference type="ARBA" id="ARBA00022682"/>
    </source>
</evidence>
<dbReference type="EC" id="3.1.3.16" evidence="4"/>
<evidence type="ECO:0000256" key="9">
    <source>
        <dbReference type="ARBA" id="ARBA00022912"/>
    </source>
</evidence>
<evidence type="ECO:0000256" key="11">
    <source>
        <dbReference type="ARBA" id="ARBA00047761"/>
    </source>
</evidence>
<dbReference type="OrthoDB" id="10264738at2759"/>
<dbReference type="GO" id="GO:0046872">
    <property type="term" value="F:metal ion binding"/>
    <property type="evidence" value="ECO:0007669"/>
    <property type="project" value="UniProtKB-KW"/>
</dbReference>
<keyword evidence="10" id="KW-0464">Manganese</keyword>
<feature type="domain" description="PPM-type phosphatase" evidence="14">
    <location>
        <begin position="224"/>
        <end position="542"/>
    </location>
</feature>
<comment type="cofactor">
    <cofactor evidence="2">
        <name>Mg(2+)</name>
        <dbReference type="ChEBI" id="CHEBI:18420"/>
    </cofactor>
</comment>
<evidence type="ECO:0000256" key="8">
    <source>
        <dbReference type="ARBA" id="ARBA00022842"/>
    </source>
</evidence>
<organism evidence="15 16">
    <name type="scientific">Rosa chinensis</name>
    <name type="common">China rose</name>
    <dbReference type="NCBI Taxonomy" id="74649"/>
    <lineage>
        <taxon>Eukaryota</taxon>
        <taxon>Viridiplantae</taxon>
        <taxon>Streptophyta</taxon>
        <taxon>Embryophyta</taxon>
        <taxon>Tracheophyta</taxon>
        <taxon>Spermatophyta</taxon>
        <taxon>Magnoliopsida</taxon>
        <taxon>eudicotyledons</taxon>
        <taxon>Gunneridae</taxon>
        <taxon>Pentapetalae</taxon>
        <taxon>rosids</taxon>
        <taxon>fabids</taxon>
        <taxon>Rosales</taxon>
        <taxon>Rosaceae</taxon>
        <taxon>Rosoideae</taxon>
        <taxon>Rosoideae incertae sedis</taxon>
        <taxon>Rosa</taxon>
    </lineage>
</organism>
<dbReference type="AlphaFoldDB" id="A0A2P6RYE3"/>
<sequence length="552" mass="59394">MKTRKLMEDMSPAVAVTLSLGNTVCDNSAIATNVEFAWLKLVTDPANLSSDTTKVVPLELISNGSGNDTRNEISVVTVPSQDDNSGGADLLKLLPKNGHSLVINDSLVKESEEEILSFRYDTNGIVSEQLLTLELGSEISLTDVVEMGNTGKGQIVAKAIVLVESTIGQVPSGEVIVAAVTPVSELPGKTELAASTAVDLQSNGEKNVSKAAIRSVFELDCIPLWGSVSICGRRPEMEDAIAAVPRFINIPIKMLIGNHVYNGMSPSLTHLTSHFFGIYDGHGGSQVANYCCERLHSALAEELQIIEDDLTDGIMGETQQVKWEKAFTNCFQSVDDEIGGTVSRGITGSNEDASGSSFEPVAAETVGSTAVVALVCSSHIIVANCGDSRAVLCRGKQPVPLSVDHKPNREDEYARIEASGGKVIQWNGHRVFGVLAMSRSIGDRYLKPWIIPDPEVMIVPRARDDEFLILASDGLWDVMTNEEACEVARRRILLWHKKNGVTPLAERGTGVDPAAQEAASYLSTLALQKGSRDNISVILVDLKAHRKFKCKS</sequence>
<evidence type="ECO:0000259" key="14">
    <source>
        <dbReference type="PROSITE" id="PS51746"/>
    </source>
</evidence>
<evidence type="ECO:0000256" key="1">
    <source>
        <dbReference type="ARBA" id="ARBA00001936"/>
    </source>
</evidence>
<keyword evidence="9 13" id="KW-0904">Protein phosphatase</keyword>
<proteinExistence type="inferred from homology"/>
<dbReference type="InterPro" id="IPR015655">
    <property type="entry name" value="PP2C"/>
</dbReference>
<evidence type="ECO:0000256" key="10">
    <source>
        <dbReference type="ARBA" id="ARBA00023211"/>
    </source>
</evidence>
<evidence type="ECO:0000256" key="13">
    <source>
        <dbReference type="RuleBase" id="RU003465"/>
    </source>
</evidence>
<dbReference type="CDD" id="cd00143">
    <property type="entry name" value="PP2Cc"/>
    <property type="match status" value="1"/>
</dbReference>
<dbReference type="InterPro" id="IPR036457">
    <property type="entry name" value="PPM-type-like_dom_sf"/>
</dbReference>
<evidence type="ECO:0000256" key="6">
    <source>
        <dbReference type="ARBA" id="ARBA00022723"/>
    </source>
</evidence>
<evidence type="ECO:0000313" key="16">
    <source>
        <dbReference type="Proteomes" id="UP000238479"/>
    </source>
</evidence>
<evidence type="ECO:0000256" key="7">
    <source>
        <dbReference type="ARBA" id="ARBA00022801"/>
    </source>
</evidence>
<keyword evidence="8" id="KW-0460">Magnesium</keyword>
<dbReference type="SMART" id="SM00332">
    <property type="entry name" value="PP2Cc"/>
    <property type="match status" value="1"/>
</dbReference>
<keyword evidence="16" id="KW-1185">Reference proteome</keyword>
<evidence type="ECO:0000313" key="15">
    <source>
        <dbReference type="EMBL" id="PRQ51445.1"/>
    </source>
</evidence>
<comment type="caution">
    <text evidence="15">The sequence shown here is derived from an EMBL/GenBank/DDBJ whole genome shotgun (WGS) entry which is preliminary data.</text>
</comment>
<dbReference type="InterPro" id="IPR001932">
    <property type="entry name" value="PPM-type_phosphatase-like_dom"/>
</dbReference>
<comment type="catalytic activity">
    <reaction evidence="11">
        <text>O-phospho-L-seryl-[protein] + H2O = L-seryl-[protein] + phosphate</text>
        <dbReference type="Rhea" id="RHEA:20629"/>
        <dbReference type="Rhea" id="RHEA-COMP:9863"/>
        <dbReference type="Rhea" id="RHEA-COMP:11604"/>
        <dbReference type="ChEBI" id="CHEBI:15377"/>
        <dbReference type="ChEBI" id="CHEBI:29999"/>
        <dbReference type="ChEBI" id="CHEBI:43474"/>
        <dbReference type="ChEBI" id="CHEBI:83421"/>
        <dbReference type="EC" id="3.1.3.16"/>
    </reaction>
</comment>
<name>A0A2P6RYE3_ROSCH</name>
<keyword evidence="6" id="KW-0479">Metal-binding</keyword>
<evidence type="ECO:0000256" key="3">
    <source>
        <dbReference type="ARBA" id="ARBA00006702"/>
    </source>
</evidence>
<dbReference type="Proteomes" id="UP000238479">
    <property type="component" value="Chromosome 2"/>
</dbReference>
<protein>
    <recommendedName>
        <fullName evidence="4">protein-serine/threonine phosphatase</fullName>
        <ecNumber evidence="4">3.1.3.16</ecNumber>
    </recommendedName>
</protein>
<gene>
    <name evidence="15" type="ORF">RchiOBHm_Chr2g0144521</name>
</gene>
<accession>A0A2P6RYE3</accession>
<dbReference type="PROSITE" id="PS01032">
    <property type="entry name" value="PPM_1"/>
    <property type="match status" value="1"/>
</dbReference>
<dbReference type="STRING" id="74649.A0A2P6RYE3"/>
<evidence type="ECO:0000256" key="2">
    <source>
        <dbReference type="ARBA" id="ARBA00001946"/>
    </source>
</evidence>
<comment type="similarity">
    <text evidence="3 13">Belongs to the PP2C family.</text>
</comment>
<dbReference type="Gramene" id="PRQ51445">
    <property type="protein sequence ID" value="PRQ51445"/>
    <property type="gene ID" value="RchiOBHm_Chr2g0144521"/>
</dbReference>
<keyword evidence="7 13" id="KW-0378">Hydrolase</keyword>
<dbReference type="Pfam" id="PF00481">
    <property type="entry name" value="PP2C"/>
    <property type="match status" value="1"/>
</dbReference>
<dbReference type="PANTHER" id="PTHR47992">
    <property type="entry name" value="PROTEIN PHOSPHATASE"/>
    <property type="match status" value="1"/>
</dbReference>
<dbReference type="GO" id="GO:0009738">
    <property type="term" value="P:abscisic acid-activated signaling pathway"/>
    <property type="evidence" value="ECO:0007669"/>
    <property type="project" value="UniProtKB-KW"/>
</dbReference>
<dbReference type="FunFam" id="3.60.40.10:FF:000025">
    <property type="entry name" value="Protein phosphatase 2C 16"/>
    <property type="match status" value="1"/>
</dbReference>
<dbReference type="GO" id="GO:0004722">
    <property type="term" value="F:protein serine/threonine phosphatase activity"/>
    <property type="evidence" value="ECO:0007669"/>
    <property type="project" value="UniProtKB-EC"/>
</dbReference>
<comment type="catalytic activity">
    <reaction evidence="12">
        <text>O-phospho-L-threonyl-[protein] + H2O = L-threonyl-[protein] + phosphate</text>
        <dbReference type="Rhea" id="RHEA:47004"/>
        <dbReference type="Rhea" id="RHEA-COMP:11060"/>
        <dbReference type="Rhea" id="RHEA-COMP:11605"/>
        <dbReference type="ChEBI" id="CHEBI:15377"/>
        <dbReference type="ChEBI" id="CHEBI:30013"/>
        <dbReference type="ChEBI" id="CHEBI:43474"/>
        <dbReference type="ChEBI" id="CHEBI:61977"/>
        <dbReference type="EC" id="3.1.3.16"/>
    </reaction>
</comment>
<dbReference type="PROSITE" id="PS51746">
    <property type="entry name" value="PPM_2"/>
    <property type="match status" value="1"/>
</dbReference>
<keyword evidence="5" id="KW-0938">Abscisic acid signaling pathway</keyword>
<dbReference type="EMBL" id="PDCK01000040">
    <property type="protein sequence ID" value="PRQ51445.1"/>
    <property type="molecule type" value="Genomic_DNA"/>
</dbReference>
<evidence type="ECO:0000256" key="4">
    <source>
        <dbReference type="ARBA" id="ARBA00013081"/>
    </source>
</evidence>
<dbReference type="Gene3D" id="3.60.40.10">
    <property type="entry name" value="PPM-type phosphatase domain"/>
    <property type="match status" value="1"/>
</dbReference>
<reference evidence="15 16" key="1">
    <citation type="journal article" date="2018" name="Nat. Genet.">
        <title>The Rosa genome provides new insights in the design of modern roses.</title>
        <authorList>
            <person name="Bendahmane M."/>
        </authorList>
    </citation>
    <scope>NUCLEOTIDE SEQUENCE [LARGE SCALE GENOMIC DNA]</scope>
    <source>
        <strain evidence="16">cv. Old Blush</strain>
    </source>
</reference>
<dbReference type="InterPro" id="IPR000222">
    <property type="entry name" value="PP2C_BS"/>
</dbReference>
<comment type="cofactor">
    <cofactor evidence="1">
        <name>Mn(2+)</name>
        <dbReference type="ChEBI" id="CHEBI:29035"/>
    </cofactor>
</comment>